<dbReference type="InterPro" id="IPR013094">
    <property type="entry name" value="AB_hydrolase_3"/>
</dbReference>
<evidence type="ECO:0000313" key="3">
    <source>
        <dbReference type="Proteomes" id="UP000663760"/>
    </source>
</evidence>
<sequence length="317" mass="34688">MTMVAEIPGFIQVFSDGTVKRFSPKISSSPTTITAAAASFKSRDVVIGPSKSISARIFVPLDDGKESHSRLPVLVYFHGGGFCFGSTTWPGYHSFIGGLCVTSRSIVLSVDYRLAPENRLPAAYEDCYSSLKWLAGQGAAGGEPWLQNADLSSVFLSGESAGGNIVHNLGIRLQREPVGGLRVRGLVLIHPFFGSEARMKEETGHESMAELTATDTLWRLSLPEGADRDHPFCNFERVELSESEWWGFPRVAVFLAGKDLLRIREAAYGAFLKSKAVEEVTVVTAEGEVHAHNVLYPHSEATKLLQSQIAEFMNRPR</sequence>
<dbReference type="PANTHER" id="PTHR23024:SF635">
    <property type="entry name" value="OS07G0162700 PROTEIN"/>
    <property type="match status" value="1"/>
</dbReference>
<organism evidence="2 3">
    <name type="scientific">Spirodela intermedia</name>
    <name type="common">Intermediate duckweed</name>
    <dbReference type="NCBI Taxonomy" id="51605"/>
    <lineage>
        <taxon>Eukaryota</taxon>
        <taxon>Viridiplantae</taxon>
        <taxon>Streptophyta</taxon>
        <taxon>Embryophyta</taxon>
        <taxon>Tracheophyta</taxon>
        <taxon>Spermatophyta</taxon>
        <taxon>Magnoliopsida</taxon>
        <taxon>Liliopsida</taxon>
        <taxon>Araceae</taxon>
        <taxon>Lemnoideae</taxon>
        <taxon>Spirodela</taxon>
    </lineage>
</organism>
<dbReference type="OrthoDB" id="408631at2759"/>
<dbReference type="GO" id="GO:0016787">
    <property type="term" value="F:hydrolase activity"/>
    <property type="evidence" value="ECO:0007669"/>
    <property type="project" value="InterPro"/>
</dbReference>
<accession>A0A7I8KZG2</accession>
<gene>
    <name evidence="2" type="ORF">SI8410_09013871</name>
</gene>
<proteinExistence type="predicted"/>
<dbReference type="PANTHER" id="PTHR23024">
    <property type="entry name" value="ARYLACETAMIDE DEACETYLASE"/>
    <property type="match status" value="1"/>
</dbReference>
<dbReference type="Pfam" id="PF07859">
    <property type="entry name" value="Abhydrolase_3"/>
    <property type="match status" value="1"/>
</dbReference>
<dbReference type="AlphaFoldDB" id="A0A7I8KZG2"/>
<keyword evidence="3" id="KW-1185">Reference proteome</keyword>
<reference evidence="2" key="1">
    <citation type="submission" date="2020-02" db="EMBL/GenBank/DDBJ databases">
        <authorList>
            <person name="Scholz U."/>
            <person name="Mascher M."/>
            <person name="Fiebig A."/>
        </authorList>
    </citation>
    <scope>NUCLEOTIDE SEQUENCE</scope>
</reference>
<dbReference type="InterPro" id="IPR029058">
    <property type="entry name" value="AB_hydrolase_fold"/>
</dbReference>
<evidence type="ECO:0000259" key="1">
    <source>
        <dbReference type="Pfam" id="PF07859"/>
    </source>
</evidence>
<dbReference type="EMBL" id="LR746272">
    <property type="protein sequence ID" value="CAA7403193.1"/>
    <property type="molecule type" value="Genomic_DNA"/>
</dbReference>
<dbReference type="Proteomes" id="UP000663760">
    <property type="component" value="Chromosome 9"/>
</dbReference>
<name>A0A7I8KZG2_SPIIN</name>
<dbReference type="InterPro" id="IPR050466">
    <property type="entry name" value="Carboxylest/Gibb_receptor"/>
</dbReference>
<dbReference type="SUPFAM" id="SSF53474">
    <property type="entry name" value="alpha/beta-Hydrolases"/>
    <property type="match status" value="1"/>
</dbReference>
<evidence type="ECO:0000313" key="2">
    <source>
        <dbReference type="EMBL" id="CAA7403193.1"/>
    </source>
</evidence>
<feature type="domain" description="Alpha/beta hydrolase fold-3" evidence="1">
    <location>
        <begin position="74"/>
        <end position="291"/>
    </location>
</feature>
<dbReference type="Gene3D" id="3.40.50.1820">
    <property type="entry name" value="alpha/beta hydrolase"/>
    <property type="match status" value="1"/>
</dbReference>
<protein>
    <recommendedName>
        <fullName evidence="1">Alpha/beta hydrolase fold-3 domain-containing protein</fullName>
    </recommendedName>
</protein>